<name>A0A8X6NBI6_NEPPI</name>
<evidence type="ECO:0000313" key="2">
    <source>
        <dbReference type="Proteomes" id="UP000887013"/>
    </source>
</evidence>
<accession>A0A8X6NBI6</accession>
<protein>
    <submittedName>
        <fullName evidence="1">Uncharacterized protein</fullName>
    </submittedName>
</protein>
<proteinExistence type="predicted"/>
<reference evidence="1" key="1">
    <citation type="submission" date="2020-08" db="EMBL/GenBank/DDBJ databases">
        <title>Multicomponent nature underlies the extraordinary mechanical properties of spider dragline silk.</title>
        <authorList>
            <person name="Kono N."/>
            <person name="Nakamura H."/>
            <person name="Mori M."/>
            <person name="Yoshida Y."/>
            <person name="Ohtoshi R."/>
            <person name="Malay A.D."/>
            <person name="Moran D.A.P."/>
            <person name="Tomita M."/>
            <person name="Numata K."/>
            <person name="Arakawa K."/>
        </authorList>
    </citation>
    <scope>NUCLEOTIDE SEQUENCE</scope>
</reference>
<evidence type="ECO:0000313" key="1">
    <source>
        <dbReference type="EMBL" id="GFT05939.1"/>
    </source>
</evidence>
<organism evidence="1 2">
    <name type="scientific">Nephila pilipes</name>
    <name type="common">Giant wood spider</name>
    <name type="synonym">Nephila maculata</name>
    <dbReference type="NCBI Taxonomy" id="299642"/>
    <lineage>
        <taxon>Eukaryota</taxon>
        <taxon>Metazoa</taxon>
        <taxon>Ecdysozoa</taxon>
        <taxon>Arthropoda</taxon>
        <taxon>Chelicerata</taxon>
        <taxon>Arachnida</taxon>
        <taxon>Araneae</taxon>
        <taxon>Araneomorphae</taxon>
        <taxon>Entelegynae</taxon>
        <taxon>Araneoidea</taxon>
        <taxon>Nephilidae</taxon>
        <taxon>Nephila</taxon>
    </lineage>
</organism>
<sequence length="98" mass="11370">MIQQKSDIVNSKGAILTIEMRLALDDRNALKMICAKEPKISMSQHKKLQLSIVFKITLATKEFDLSYKFNRLVTHMLTGTYKRSRVNACRNLLQDQRK</sequence>
<gene>
    <name evidence="1" type="ORF">NPIL_406831</name>
</gene>
<dbReference type="EMBL" id="BMAW01102784">
    <property type="protein sequence ID" value="GFT05939.1"/>
    <property type="molecule type" value="Genomic_DNA"/>
</dbReference>
<keyword evidence="2" id="KW-1185">Reference proteome</keyword>
<dbReference type="Proteomes" id="UP000887013">
    <property type="component" value="Unassembled WGS sequence"/>
</dbReference>
<dbReference type="AlphaFoldDB" id="A0A8X6NBI6"/>
<comment type="caution">
    <text evidence="1">The sequence shown here is derived from an EMBL/GenBank/DDBJ whole genome shotgun (WGS) entry which is preliminary data.</text>
</comment>